<evidence type="ECO:0000256" key="1">
    <source>
        <dbReference type="ARBA" id="ARBA00000830"/>
    </source>
</evidence>
<evidence type="ECO:0000313" key="6">
    <source>
        <dbReference type="Proteomes" id="UP000189670"/>
    </source>
</evidence>
<reference evidence="6" key="1">
    <citation type="submission" date="2012-11" db="EMBL/GenBank/DDBJ databases">
        <authorList>
            <person name="Lucero-Rivera Y.E."/>
            <person name="Tovar-Ramirez D."/>
        </authorList>
    </citation>
    <scope>NUCLEOTIDE SEQUENCE [LARGE SCALE GENOMIC DNA]</scope>
    <source>
        <strain evidence="6">Araruama</strain>
    </source>
</reference>
<sequence length="204" mass="23768">MKYDVIIFDCDGVMFDTRWVNRLYYNHMLAHFNLPEMTDEQFEYSHSHSAADAVRYLCEPHNIPDEDVLDYLRNVNYAEYIKHMTINPELKPLIDKIRPPCRTAVATNRSDTMPKVVDMFTLAPYFDKIMTALDVKYPKPDPAMILDIISHFHVEKDRVLYIGDTKVDEQASMRGEISFVAFQDQSLQADYHINALSQLEAIIL</sequence>
<dbReference type="InterPro" id="IPR023214">
    <property type="entry name" value="HAD_sf"/>
</dbReference>
<evidence type="ECO:0000313" key="5">
    <source>
        <dbReference type="EMBL" id="ETR73676.1"/>
    </source>
</evidence>
<dbReference type="Pfam" id="PF13419">
    <property type="entry name" value="HAD_2"/>
    <property type="match status" value="1"/>
</dbReference>
<dbReference type="InterPro" id="IPR036412">
    <property type="entry name" value="HAD-like_sf"/>
</dbReference>
<keyword evidence="5" id="KW-0378">Hydrolase</keyword>
<evidence type="ECO:0000256" key="4">
    <source>
        <dbReference type="ARBA" id="ARBA00013078"/>
    </source>
</evidence>
<dbReference type="InterPro" id="IPR050155">
    <property type="entry name" value="HAD-like_hydrolase_sf"/>
</dbReference>
<dbReference type="SUPFAM" id="SSF56784">
    <property type="entry name" value="HAD-like"/>
    <property type="match status" value="1"/>
</dbReference>
<dbReference type="InterPro" id="IPR041492">
    <property type="entry name" value="HAD_2"/>
</dbReference>
<dbReference type="AlphaFoldDB" id="A0A1V1PFX1"/>
<dbReference type="EMBL" id="ATBP01000044">
    <property type="protein sequence ID" value="ETR73676.1"/>
    <property type="molecule type" value="Genomic_DNA"/>
</dbReference>
<dbReference type="SFLD" id="SFLDS00003">
    <property type="entry name" value="Haloacid_Dehalogenase"/>
    <property type="match status" value="1"/>
</dbReference>
<protein>
    <recommendedName>
        <fullName evidence="4">phosphoglycolate phosphatase</fullName>
        <ecNumber evidence="4">3.1.3.18</ecNumber>
    </recommendedName>
</protein>
<comment type="catalytic activity">
    <reaction evidence="1">
        <text>2-phosphoglycolate + H2O = glycolate + phosphate</text>
        <dbReference type="Rhea" id="RHEA:14369"/>
        <dbReference type="ChEBI" id="CHEBI:15377"/>
        <dbReference type="ChEBI" id="CHEBI:29805"/>
        <dbReference type="ChEBI" id="CHEBI:43474"/>
        <dbReference type="ChEBI" id="CHEBI:58033"/>
        <dbReference type="EC" id="3.1.3.18"/>
    </reaction>
</comment>
<dbReference type="PANTHER" id="PTHR43434:SF1">
    <property type="entry name" value="PHOSPHOGLYCOLATE PHOSPHATASE"/>
    <property type="match status" value="1"/>
</dbReference>
<comment type="pathway">
    <text evidence="2">Organic acid metabolism; glycolate biosynthesis; glycolate from 2-phosphoglycolate: step 1/1.</text>
</comment>
<gene>
    <name evidence="5" type="ORF">OMM_00766</name>
</gene>
<proteinExistence type="inferred from homology"/>
<dbReference type="Proteomes" id="UP000189670">
    <property type="component" value="Unassembled WGS sequence"/>
</dbReference>
<dbReference type="InterPro" id="IPR023198">
    <property type="entry name" value="PGP-like_dom2"/>
</dbReference>
<name>A0A1V1PFX1_9BACT</name>
<dbReference type="Gene3D" id="3.40.50.1000">
    <property type="entry name" value="HAD superfamily/HAD-like"/>
    <property type="match status" value="1"/>
</dbReference>
<evidence type="ECO:0000256" key="3">
    <source>
        <dbReference type="ARBA" id="ARBA00006171"/>
    </source>
</evidence>
<accession>A0A1V1PFX1</accession>
<dbReference type="Gene3D" id="1.10.150.240">
    <property type="entry name" value="Putative phosphatase, domain 2"/>
    <property type="match status" value="1"/>
</dbReference>
<dbReference type="SFLD" id="SFLDG01129">
    <property type="entry name" value="C1.5:_HAD__Beta-PGM__Phosphata"/>
    <property type="match status" value="1"/>
</dbReference>
<dbReference type="EC" id="3.1.3.18" evidence="4"/>
<dbReference type="PANTHER" id="PTHR43434">
    <property type="entry name" value="PHOSPHOGLYCOLATE PHOSPHATASE"/>
    <property type="match status" value="1"/>
</dbReference>
<comment type="similarity">
    <text evidence="3">Belongs to the HAD-like hydrolase superfamily. CbbY/CbbZ/Gph/YieH family.</text>
</comment>
<evidence type="ECO:0000256" key="2">
    <source>
        <dbReference type="ARBA" id="ARBA00004818"/>
    </source>
</evidence>
<dbReference type="GO" id="GO:0008967">
    <property type="term" value="F:phosphoglycolate phosphatase activity"/>
    <property type="evidence" value="ECO:0007669"/>
    <property type="project" value="UniProtKB-EC"/>
</dbReference>
<dbReference type="GO" id="GO:0006281">
    <property type="term" value="P:DNA repair"/>
    <property type="evidence" value="ECO:0007669"/>
    <property type="project" value="TreeGrafter"/>
</dbReference>
<comment type="caution">
    <text evidence="5">The sequence shown here is derived from an EMBL/GenBank/DDBJ whole genome shotgun (WGS) entry which is preliminary data.</text>
</comment>
<organism evidence="5 6">
    <name type="scientific">Candidatus Magnetoglobus multicellularis str. Araruama</name>
    <dbReference type="NCBI Taxonomy" id="890399"/>
    <lineage>
        <taxon>Bacteria</taxon>
        <taxon>Pseudomonadati</taxon>
        <taxon>Thermodesulfobacteriota</taxon>
        <taxon>Desulfobacteria</taxon>
        <taxon>Desulfobacterales</taxon>
        <taxon>Desulfobacteraceae</taxon>
        <taxon>Candidatus Magnetoglobus</taxon>
    </lineage>
</organism>
<dbReference type="GO" id="GO:0005829">
    <property type="term" value="C:cytosol"/>
    <property type="evidence" value="ECO:0007669"/>
    <property type="project" value="TreeGrafter"/>
</dbReference>